<gene>
    <name evidence="1" type="ORF">VPK24_04175</name>
</gene>
<dbReference type="Proteomes" id="UP001604335">
    <property type="component" value="Unassembled WGS sequence"/>
</dbReference>
<name>A0ABW7C6J0_9CYAN</name>
<reference evidence="2" key="1">
    <citation type="journal article" date="2024" name="Algal Res.">
        <title>Biochemical, toxicological and genomic investigation of a high-biomass producing Limnothrix strain isolated from Italian shallow drinking water reservoir.</title>
        <authorList>
            <person name="Simonazzi M."/>
            <person name="Shishido T.K."/>
            <person name="Delbaje E."/>
            <person name="Wahlsten M."/>
            <person name="Fewer D.P."/>
            <person name="Sivonen K."/>
            <person name="Pezzolesi L."/>
            <person name="Pistocchi R."/>
        </authorList>
    </citation>
    <scope>NUCLEOTIDE SEQUENCE [LARGE SCALE GENOMIC DNA]</scope>
    <source>
        <strain evidence="2">LRLZ20PSL1</strain>
    </source>
</reference>
<keyword evidence="2" id="KW-1185">Reference proteome</keyword>
<evidence type="ECO:0000313" key="2">
    <source>
        <dbReference type="Proteomes" id="UP001604335"/>
    </source>
</evidence>
<comment type="caution">
    <text evidence="1">The sequence shown here is derived from an EMBL/GenBank/DDBJ whole genome shotgun (WGS) entry which is preliminary data.</text>
</comment>
<evidence type="ECO:0000313" key="1">
    <source>
        <dbReference type="EMBL" id="MFG3816824.1"/>
    </source>
</evidence>
<dbReference type="EMBL" id="JAZAQF010000022">
    <property type="protein sequence ID" value="MFG3816824.1"/>
    <property type="molecule type" value="Genomic_DNA"/>
</dbReference>
<dbReference type="RefSeq" id="WP_393010872.1">
    <property type="nucleotide sequence ID" value="NZ_JAZAQF010000022.1"/>
</dbReference>
<sequence>MASASSVVIKPAAAEAVQLPFDVKQQIEFLHLQADIESLLQQLQALSRQRLDS</sequence>
<accession>A0ABW7C6J0</accession>
<organism evidence="1 2">
    <name type="scientific">Limnothrix redekei LRLZ20PSL1</name>
    <dbReference type="NCBI Taxonomy" id="3112953"/>
    <lineage>
        <taxon>Bacteria</taxon>
        <taxon>Bacillati</taxon>
        <taxon>Cyanobacteriota</taxon>
        <taxon>Cyanophyceae</taxon>
        <taxon>Pseudanabaenales</taxon>
        <taxon>Pseudanabaenaceae</taxon>
        <taxon>Limnothrix</taxon>
    </lineage>
</organism>
<protein>
    <submittedName>
        <fullName evidence="1">Uncharacterized protein</fullName>
    </submittedName>
</protein>
<proteinExistence type="predicted"/>